<dbReference type="PANTHER" id="PTHR13476">
    <property type="entry name" value="CHROMATIN MODIFICATION-RELATED PROTEIN MEAF6"/>
    <property type="match status" value="1"/>
</dbReference>
<dbReference type="Pfam" id="PF09340">
    <property type="entry name" value="NuA4"/>
    <property type="match status" value="1"/>
</dbReference>
<dbReference type="RefSeq" id="XP_013385181.1">
    <property type="nucleotide sequence ID" value="XM_013529727.2"/>
</dbReference>
<dbReference type="InParanoid" id="A0A1S3HI75"/>
<evidence type="ECO:0000256" key="6">
    <source>
        <dbReference type="ARBA" id="ARBA00023054"/>
    </source>
</evidence>
<feature type="compositionally biased region" description="Low complexity" evidence="10">
    <location>
        <begin position="94"/>
        <end position="105"/>
    </location>
</feature>
<evidence type="ECO:0000256" key="8">
    <source>
        <dbReference type="ARBA" id="ARBA00023242"/>
    </source>
</evidence>
<reference evidence="12" key="1">
    <citation type="submission" date="2025-08" db="UniProtKB">
        <authorList>
            <consortium name="RefSeq"/>
        </authorList>
    </citation>
    <scope>IDENTIFICATION</scope>
    <source>
        <tissue evidence="12">Gonads</tissue>
    </source>
</reference>
<keyword evidence="8" id="KW-0539">Nucleus</keyword>
<feature type="compositionally biased region" description="Low complexity" evidence="10">
    <location>
        <begin position="117"/>
        <end position="153"/>
    </location>
</feature>
<proteinExistence type="inferred from homology"/>
<evidence type="ECO:0000256" key="4">
    <source>
        <dbReference type="ARBA" id="ARBA00022853"/>
    </source>
</evidence>
<dbReference type="STRING" id="7574.A0A1S3HI75"/>
<evidence type="ECO:0000256" key="9">
    <source>
        <dbReference type="RuleBase" id="RU368022"/>
    </source>
</evidence>
<keyword evidence="6" id="KW-0175">Coiled coil</keyword>
<feature type="region of interest" description="Disordered" evidence="10">
    <location>
        <begin position="82"/>
        <end position="193"/>
    </location>
</feature>
<dbReference type="KEGG" id="lak:106155080"/>
<comment type="similarity">
    <text evidence="2 9">Belongs to the EAF6 family.</text>
</comment>
<feature type="compositionally biased region" description="Basic residues" evidence="10">
    <location>
        <begin position="165"/>
        <end position="179"/>
    </location>
</feature>
<dbReference type="Proteomes" id="UP000085678">
    <property type="component" value="Unplaced"/>
</dbReference>
<keyword evidence="7 9" id="KW-0804">Transcription</keyword>
<dbReference type="AlphaFoldDB" id="A0A1S3HI75"/>
<sequence length="193" mass="21311">MRNTKFKMAGQRTPQTVDSRAELTELVKRRAEIAETLANLERQIYAFEGSYLEDTALYGNIIRGWDRYLTNTKNTNSKADKRNRKFKEQDRLFSKSSVTSAAAVSGLADQIDKREPNSPSESQSPSSQLSQAHNAQSSQNGSGNSSGSEAGGSIPIQNHSGRVQKSAKHSKKGKNKSKHRLEVKLRKGKDGSK</sequence>
<evidence type="ECO:0000256" key="1">
    <source>
        <dbReference type="ARBA" id="ARBA00004123"/>
    </source>
</evidence>
<evidence type="ECO:0000256" key="3">
    <source>
        <dbReference type="ARBA" id="ARBA00019141"/>
    </source>
</evidence>
<feature type="compositionally biased region" description="Basic and acidic residues" evidence="10">
    <location>
        <begin position="180"/>
        <end position="193"/>
    </location>
</feature>
<name>A0A1S3HI75_LINAN</name>
<evidence type="ECO:0000313" key="12">
    <source>
        <dbReference type="RefSeq" id="XP_013385181.1"/>
    </source>
</evidence>
<evidence type="ECO:0000313" key="11">
    <source>
        <dbReference type="Proteomes" id="UP000085678"/>
    </source>
</evidence>
<dbReference type="GeneID" id="106155080"/>
<keyword evidence="11" id="KW-1185">Reference proteome</keyword>
<organism evidence="11 12">
    <name type="scientific">Lingula anatina</name>
    <name type="common">Brachiopod</name>
    <name type="synonym">Lingula unguis</name>
    <dbReference type="NCBI Taxonomy" id="7574"/>
    <lineage>
        <taxon>Eukaryota</taxon>
        <taxon>Metazoa</taxon>
        <taxon>Spiralia</taxon>
        <taxon>Lophotrochozoa</taxon>
        <taxon>Brachiopoda</taxon>
        <taxon>Linguliformea</taxon>
        <taxon>Lingulata</taxon>
        <taxon>Lingulida</taxon>
        <taxon>Linguloidea</taxon>
        <taxon>Lingulidae</taxon>
        <taxon>Lingula</taxon>
    </lineage>
</organism>
<keyword evidence="4" id="KW-0156">Chromatin regulator</keyword>
<evidence type="ECO:0000256" key="10">
    <source>
        <dbReference type="SAM" id="MobiDB-lite"/>
    </source>
</evidence>
<evidence type="ECO:0000256" key="7">
    <source>
        <dbReference type="ARBA" id="ARBA00023163"/>
    </source>
</evidence>
<accession>A0A1S3HI75</accession>
<evidence type="ECO:0000256" key="2">
    <source>
        <dbReference type="ARBA" id="ARBA00010916"/>
    </source>
</evidence>
<evidence type="ECO:0000256" key="5">
    <source>
        <dbReference type="ARBA" id="ARBA00023015"/>
    </source>
</evidence>
<dbReference type="GO" id="GO:0006325">
    <property type="term" value="P:chromatin organization"/>
    <property type="evidence" value="ECO:0007669"/>
    <property type="project" value="UniProtKB-KW"/>
</dbReference>
<dbReference type="GO" id="GO:0005634">
    <property type="term" value="C:nucleus"/>
    <property type="evidence" value="ECO:0007669"/>
    <property type="project" value="UniProtKB-SubCell"/>
</dbReference>
<gene>
    <name evidence="12" type="primary">LOC106155080</name>
</gene>
<dbReference type="InterPro" id="IPR015418">
    <property type="entry name" value="Eaf6"/>
</dbReference>
<dbReference type="OrthoDB" id="440324at2759"/>
<dbReference type="GO" id="GO:0000123">
    <property type="term" value="C:histone acetyltransferase complex"/>
    <property type="evidence" value="ECO:0007669"/>
    <property type="project" value="InterPro"/>
</dbReference>
<comment type="subcellular location">
    <subcellularLocation>
        <location evidence="1">Nucleus</location>
    </subcellularLocation>
</comment>
<protein>
    <recommendedName>
        <fullName evidence="3">Chromatin modification-related protein MEAF6</fullName>
    </recommendedName>
</protein>
<keyword evidence="5 9" id="KW-0805">Transcription regulation</keyword>